<dbReference type="SUPFAM" id="SSF54001">
    <property type="entry name" value="Cysteine proteinases"/>
    <property type="match status" value="1"/>
</dbReference>
<dbReference type="Gene3D" id="3.10.620.30">
    <property type="match status" value="1"/>
</dbReference>
<dbReference type="Pfam" id="PF09409">
    <property type="entry name" value="PUB"/>
    <property type="match status" value="1"/>
</dbReference>
<dbReference type="GO" id="GO:0006516">
    <property type="term" value="P:glycoprotein catabolic process"/>
    <property type="evidence" value="ECO:0007669"/>
    <property type="project" value="InterPro"/>
</dbReference>
<dbReference type="SUPFAM" id="SSF143503">
    <property type="entry name" value="PUG domain-like"/>
    <property type="match status" value="1"/>
</dbReference>
<dbReference type="Proteomes" id="UP000770661">
    <property type="component" value="Unassembled WGS sequence"/>
</dbReference>
<evidence type="ECO:0000259" key="5">
    <source>
        <dbReference type="SMART" id="SM00460"/>
    </source>
</evidence>
<evidence type="ECO:0000256" key="2">
    <source>
        <dbReference type="ARBA" id="ARBA00022723"/>
    </source>
</evidence>
<sequence length="517" mass="58634">MEIFLGAHCMVMATIMAEMSTSVTRLLQGDLQAAEGAVNVLIKIAGNVLREPLNAKFRVLNLSNPAIRKKVVEVVGALEILFLMGFEEGEDQLFLPQDASLDNIRSYQDQLRQWKVLPLMEAVGGAASVSGAGEGPVSPPSPAPPQFSEAEMMSVLVTNFERVRVYEDAELQGVAKSLMPVQRLTEQATSRLATINRDIGETEKAMDLQDCLLIELLAWFKGSFFTWFDLPTCPVCDQRMTSVGCDEPCAATELGAPELWRATDALLRQHSFVRQDCSTAESFVRYNHPRKLLETRRGRCGEWANCFTLLCRTLGMDARYIWDATDHVWTEVYSQSQMRWLHADCCENKMDSPLMYEHGWGKKLSYIFAFSKDEVTDVTWRYTAKRKEIMPRRNRCGEQWLAERLLHMNNTRREGYPAPQVILLDVRKMKELAEFTVDNTVKESEREGRSSGSLEWRLSRGETQTQVTAESGFVFRLNPKEAEEKVFEVTYSPSVDQYQRRNGLSGAEGIMKGWRSG</sequence>
<dbReference type="GO" id="GO:0046872">
    <property type="term" value="F:metal ion binding"/>
    <property type="evidence" value="ECO:0007669"/>
    <property type="project" value="UniProtKB-KW"/>
</dbReference>
<dbReference type="Gene3D" id="2.20.25.10">
    <property type="match status" value="1"/>
</dbReference>
<evidence type="ECO:0000256" key="3">
    <source>
        <dbReference type="ARBA" id="ARBA00022833"/>
    </source>
</evidence>
<comment type="function">
    <text evidence="4">Specifically deglycosylates the denatured form of N-linked glycoproteins in the cytoplasm and assists their proteasome-mediated degradation. Cleaves the beta-aspartyl-glucosamine (GlcNAc) of the glycan and the amide side chain of Asn, converting Asn to Asp. Prefers proteins containing high-mannose over those bearing complex type oligosaccharides. Can recognize misfolded proteins in the endoplasmic reticulum that are exported to the cytosol to be destroyed and deglycosylate them, while it has no activity toward native proteins. Deglycosylation is a prerequisite for subsequent proteasome-mediated degradation of some, but not all, misfolded glycoproteins.</text>
</comment>
<proteinExistence type="inferred from homology"/>
<protein>
    <submittedName>
        <fullName evidence="6">Peptide-N(4)-(N-acetyl-beta-glucosaminyl)asparagine amidase</fullName>
    </submittedName>
</protein>
<dbReference type="GO" id="GO:0000224">
    <property type="term" value="F:peptide-N4-(N-acetyl-beta-glucosaminyl)asparagine amidase activity"/>
    <property type="evidence" value="ECO:0007669"/>
    <property type="project" value="TreeGrafter"/>
</dbReference>
<evidence type="ECO:0000313" key="7">
    <source>
        <dbReference type="Proteomes" id="UP000770661"/>
    </source>
</evidence>
<evidence type="ECO:0000256" key="4">
    <source>
        <dbReference type="ARBA" id="ARBA00024870"/>
    </source>
</evidence>
<dbReference type="GO" id="GO:0005829">
    <property type="term" value="C:cytosol"/>
    <property type="evidence" value="ECO:0007669"/>
    <property type="project" value="TreeGrafter"/>
</dbReference>
<dbReference type="PANTHER" id="PTHR12143">
    <property type="entry name" value="PEPTIDE N-GLYCANASE PNGASE -RELATED"/>
    <property type="match status" value="1"/>
</dbReference>
<comment type="caution">
    <text evidence="6">The sequence shown here is derived from an EMBL/GenBank/DDBJ whole genome shotgun (WGS) entry which is preliminary data.</text>
</comment>
<dbReference type="InterPro" id="IPR018997">
    <property type="entry name" value="PUB_domain"/>
</dbReference>
<dbReference type="PANTHER" id="PTHR12143:SF19">
    <property type="entry name" value="PEPTIDE-N(4)-(N-ACETYL-BETA-GLUCOSAMINYL)ASPARAGINE AMIDASE"/>
    <property type="match status" value="1"/>
</dbReference>
<dbReference type="Pfam" id="PF01841">
    <property type="entry name" value="Transglut_core"/>
    <property type="match status" value="1"/>
</dbReference>
<dbReference type="GO" id="GO:0005634">
    <property type="term" value="C:nucleus"/>
    <property type="evidence" value="ECO:0007669"/>
    <property type="project" value="TreeGrafter"/>
</dbReference>
<accession>A0A8J5D2Y9</accession>
<dbReference type="InterPro" id="IPR050883">
    <property type="entry name" value="PNGase"/>
</dbReference>
<dbReference type="EMBL" id="JACEEZ010000831">
    <property type="protein sequence ID" value="KAG0729781.1"/>
    <property type="molecule type" value="Genomic_DNA"/>
</dbReference>
<dbReference type="AlphaFoldDB" id="A0A8J5D2Y9"/>
<name>A0A8J5D2Y9_CHIOP</name>
<dbReference type="InterPro" id="IPR006588">
    <property type="entry name" value="Peptide_N_glycanase_PAW_dom"/>
</dbReference>
<dbReference type="InterPro" id="IPR036339">
    <property type="entry name" value="PUB-like_dom_sf"/>
</dbReference>
<dbReference type="SMART" id="SM00460">
    <property type="entry name" value="TGc"/>
    <property type="match status" value="1"/>
</dbReference>
<gene>
    <name evidence="6" type="primary">ngly1</name>
    <name evidence="6" type="ORF">GWK47_029630</name>
</gene>
<keyword evidence="7" id="KW-1185">Reference proteome</keyword>
<dbReference type="Pfam" id="PF04721">
    <property type="entry name" value="PAW"/>
    <property type="match status" value="1"/>
</dbReference>
<dbReference type="InterPro" id="IPR038765">
    <property type="entry name" value="Papain-like_cys_pep_sf"/>
</dbReference>
<dbReference type="OrthoDB" id="409136at2759"/>
<organism evidence="6 7">
    <name type="scientific">Chionoecetes opilio</name>
    <name type="common">Atlantic snow crab</name>
    <name type="synonym">Cancer opilio</name>
    <dbReference type="NCBI Taxonomy" id="41210"/>
    <lineage>
        <taxon>Eukaryota</taxon>
        <taxon>Metazoa</taxon>
        <taxon>Ecdysozoa</taxon>
        <taxon>Arthropoda</taxon>
        <taxon>Crustacea</taxon>
        <taxon>Multicrustacea</taxon>
        <taxon>Malacostraca</taxon>
        <taxon>Eumalacostraca</taxon>
        <taxon>Eucarida</taxon>
        <taxon>Decapoda</taxon>
        <taxon>Pleocyemata</taxon>
        <taxon>Brachyura</taxon>
        <taxon>Eubrachyura</taxon>
        <taxon>Majoidea</taxon>
        <taxon>Majidae</taxon>
        <taxon>Chionoecetes</taxon>
    </lineage>
</organism>
<evidence type="ECO:0000256" key="1">
    <source>
        <dbReference type="ARBA" id="ARBA00009390"/>
    </source>
</evidence>
<reference evidence="6" key="1">
    <citation type="submission" date="2020-07" db="EMBL/GenBank/DDBJ databases">
        <title>The High-quality genome of the commercially important snow crab, Chionoecetes opilio.</title>
        <authorList>
            <person name="Jeong J.-H."/>
            <person name="Ryu S."/>
        </authorList>
    </citation>
    <scope>NUCLEOTIDE SEQUENCE</scope>
    <source>
        <strain evidence="6">MADBK_172401_WGS</strain>
        <tissue evidence="6">Digestive gland</tissue>
    </source>
</reference>
<feature type="domain" description="Transglutaminase-like" evidence="5">
    <location>
        <begin position="292"/>
        <end position="347"/>
    </location>
</feature>
<keyword evidence="3" id="KW-0862">Zinc</keyword>
<dbReference type="SMART" id="SM00580">
    <property type="entry name" value="PUG"/>
    <property type="match status" value="1"/>
</dbReference>
<dbReference type="InterPro" id="IPR002931">
    <property type="entry name" value="Transglutaminase-like"/>
</dbReference>
<comment type="similarity">
    <text evidence="1">Belongs to the transglutaminase-like superfamily. PNGase family.</text>
</comment>
<keyword evidence="2" id="KW-0479">Metal-binding</keyword>
<dbReference type="Gene3D" id="1.20.58.2190">
    <property type="match status" value="1"/>
</dbReference>
<evidence type="ECO:0000313" key="6">
    <source>
        <dbReference type="EMBL" id="KAG0729781.1"/>
    </source>
</evidence>